<reference evidence="2 3" key="1">
    <citation type="submission" date="2022-10" db="EMBL/GenBank/DDBJ databases">
        <title>Chitinophaga nivalis PC15 sp. nov., isolated from Pyeongchang county, South Korea.</title>
        <authorList>
            <person name="Trinh H.N."/>
        </authorList>
    </citation>
    <scope>NUCLEOTIDE SEQUENCE [LARGE SCALE GENOMIC DNA]</scope>
    <source>
        <strain evidence="2 3">PC14</strain>
    </source>
</reference>
<feature type="transmembrane region" description="Helical" evidence="1">
    <location>
        <begin position="7"/>
        <end position="25"/>
    </location>
</feature>
<feature type="transmembrane region" description="Helical" evidence="1">
    <location>
        <begin position="37"/>
        <end position="56"/>
    </location>
</feature>
<name>A0ABT3II14_9BACT</name>
<sequence>MQKIGTYIAILGLLAIVMNLFNYVPRLLAGIYQWGNGVAWSIQTGLVVSGIILYMLGGPSGEKARGARWYFSGLSFFLYNFNHY</sequence>
<keyword evidence="1" id="KW-1133">Transmembrane helix</keyword>
<evidence type="ECO:0000313" key="3">
    <source>
        <dbReference type="Proteomes" id="UP001207742"/>
    </source>
</evidence>
<evidence type="ECO:0000256" key="1">
    <source>
        <dbReference type="SAM" id="Phobius"/>
    </source>
</evidence>
<gene>
    <name evidence="2" type="ORF">OL497_06810</name>
</gene>
<proteinExistence type="predicted"/>
<evidence type="ECO:0000313" key="2">
    <source>
        <dbReference type="EMBL" id="MCW3483596.1"/>
    </source>
</evidence>
<dbReference type="Proteomes" id="UP001207742">
    <property type="component" value="Unassembled WGS sequence"/>
</dbReference>
<keyword evidence="1" id="KW-0472">Membrane</keyword>
<dbReference type="EMBL" id="JAPDNS010000001">
    <property type="protein sequence ID" value="MCW3483596.1"/>
    <property type="molecule type" value="Genomic_DNA"/>
</dbReference>
<protein>
    <submittedName>
        <fullName evidence="2">Uncharacterized protein</fullName>
    </submittedName>
</protein>
<keyword evidence="3" id="KW-1185">Reference proteome</keyword>
<dbReference type="RefSeq" id="WP_264729091.1">
    <property type="nucleotide sequence ID" value="NZ_JAPDNR010000001.1"/>
</dbReference>
<accession>A0ABT3II14</accession>
<organism evidence="2 3">
    <name type="scientific">Chitinophaga nivalis</name>
    <dbReference type="NCBI Taxonomy" id="2991709"/>
    <lineage>
        <taxon>Bacteria</taxon>
        <taxon>Pseudomonadati</taxon>
        <taxon>Bacteroidota</taxon>
        <taxon>Chitinophagia</taxon>
        <taxon>Chitinophagales</taxon>
        <taxon>Chitinophagaceae</taxon>
        <taxon>Chitinophaga</taxon>
    </lineage>
</organism>
<comment type="caution">
    <text evidence="2">The sequence shown here is derived from an EMBL/GenBank/DDBJ whole genome shotgun (WGS) entry which is preliminary data.</text>
</comment>
<keyword evidence="1" id="KW-0812">Transmembrane</keyword>